<dbReference type="NCBIfam" id="TIGR04183">
    <property type="entry name" value="Por_Secre_tail"/>
    <property type="match status" value="1"/>
</dbReference>
<sequence>MATNPDKIATTFATTPTILNTGVDEIAYSNSILRAMVYDGATPSIVCELNGNTGVPFPLPSGATNPDVALYSNGTTTYAFVVFINSVGRATCNRYTYNASTNQFTSAAAKTVSSQASGCTNPNIDITPSGEAVVVYEHNNAIFARSYNVSNTLSWPASAFAQEIVDDPFGDLENYHPDVAVNKKGNNVVVSFIYVNDDVVNAAKETAVLQMPFSSVGITATPSGISGIPVVQAPSYTDVMQYPRITAPHSPSHFNDNDFAAVVQVNNDVYSAVTNDNFSNVYSVALTNSAQFGNGNNEKPVVTYSGDNVIVAWSYGDAGKLGTNNKEVLATRLYWGGVPVTVDFSVVNLKTNGNQFAPSIVGNINPGNTFYMFVDEDQKAILYKESHWLNSSLRTANPNGTSATNPFAPNLLKIYPNPITDQSQMEITLKEGDVVKSLSLYNLAGQKVANFETSNLVPGVNQLSLHSKQTENLQKGMYVLRFITNNTQQTVKIQK</sequence>
<reference evidence="2 3" key="1">
    <citation type="submission" date="2020-12" db="EMBL/GenBank/DDBJ databases">
        <title>Bacterial novel species Adhaeribacter sp. BT258 isolated from soil.</title>
        <authorList>
            <person name="Jung H.-Y."/>
        </authorList>
    </citation>
    <scope>NUCLEOTIDE SEQUENCE [LARGE SCALE GENOMIC DNA]</scope>
    <source>
        <strain evidence="2 3">BT258</strain>
    </source>
</reference>
<evidence type="ECO:0000259" key="1">
    <source>
        <dbReference type="Pfam" id="PF18962"/>
    </source>
</evidence>
<proteinExistence type="predicted"/>
<dbReference type="RefSeq" id="WP_200506131.1">
    <property type="nucleotide sequence ID" value="NZ_JAEHFX010000004.1"/>
</dbReference>
<evidence type="ECO:0000313" key="3">
    <source>
        <dbReference type="Proteomes" id="UP000644147"/>
    </source>
</evidence>
<dbReference type="Pfam" id="PF18962">
    <property type="entry name" value="Por_Secre_tail"/>
    <property type="match status" value="1"/>
</dbReference>
<feature type="domain" description="Secretion system C-terminal sorting" evidence="1">
    <location>
        <begin position="414"/>
        <end position="493"/>
    </location>
</feature>
<accession>A0ABS1C4D8</accession>
<comment type="caution">
    <text evidence="2">The sequence shown here is derived from an EMBL/GenBank/DDBJ whole genome shotgun (WGS) entry which is preliminary data.</text>
</comment>
<dbReference type="InterPro" id="IPR026444">
    <property type="entry name" value="Secre_tail"/>
</dbReference>
<dbReference type="Proteomes" id="UP000644147">
    <property type="component" value="Unassembled WGS sequence"/>
</dbReference>
<gene>
    <name evidence="2" type="ORF">I5M27_10340</name>
</gene>
<dbReference type="EMBL" id="JAEHFX010000004">
    <property type="protein sequence ID" value="MBK0403385.1"/>
    <property type="molecule type" value="Genomic_DNA"/>
</dbReference>
<name>A0ABS1C4D8_9BACT</name>
<keyword evidence="3" id="KW-1185">Reference proteome</keyword>
<protein>
    <submittedName>
        <fullName evidence="2">T9SS type A sorting domain-containing protein</fullName>
    </submittedName>
</protein>
<organism evidence="2 3">
    <name type="scientific">Adhaeribacter terrigena</name>
    <dbReference type="NCBI Taxonomy" id="2793070"/>
    <lineage>
        <taxon>Bacteria</taxon>
        <taxon>Pseudomonadati</taxon>
        <taxon>Bacteroidota</taxon>
        <taxon>Cytophagia</taxon>
        <taxon>Cytophagales</taxon>
        <taxon>Hymenobacteraceae</taxon>
        <taxon>Adhaeribacter</taxon>
    </lineage>
</organism>
<evidence type="ECO:0000313" key="2">
    <source>
        <dbReference type="EMBL" id="MBK0403385.1"/>
    </source>
</evidence>